<dbReference type="Proteomes" id="UP000198211">
    <property type="component" value="Unassembled WGS sequence"/>
</dbReference>
<feature type="region of interest" description="Disordered" evidence="1">
    <location>
        <begin position="20"/>
        <end position="49"/>
    </location>
</feature>
<protein>
    <submittedName>
        <fullName evidence="2">M96 mating-specific protein</fullName>
    </submittedName>
</protein>
<dbReference type="AlphaFoldDB" id="A0A225VCW4"/>
<comment type="caution">
    <text evidence="2">The sequence shown here is derived from an EMBL/GenBank/DDBJ whole genome shotgun (WGS) entry which is preliminary data.</text>
</comment>
<organism evidence="2 3">
    <name type="scientific">Phytophthora megakarya</name>
    <dbReference type="NCBI Taxonomy" id="4795"/>
    <lineage>
        <taxon>Eukaryota</taxon>
        <taxon>Sar</taxon>
        <taxon>Stramenopiles</taxon>
        <taxon>Oomycota</taxon>
        <taxon>Peronosporomycetes</taxon>
        <taxon>Peronosporales</taxon>
        <taxon>Peronosporaceae</taxon>
        <taxon>Phytophthora</taxon>
    </lineage>
</organism>
<evidence type="ECO:0000256" key="1">
    <source>
        <dbReference type="SAM" id="MobiDB-lite"/>
    </source>
</evidence>
<dbReference type="OrthoDB" id="129653at2759"/>
<gene>
    <name evidence="2" type="ORF">PHMEG_00025145</name>
</gene>
<keyword evidence="3" id="KW-1185">Reference proteome</keyword>
<accession>A0A225VCW4</accession>
<sequence length="65" mass="7503">MQARRETRHEMEAFLERLHGRSEQERKRLKAENKDYLGGERATDADFGPLHDEAAATPIRVKAVI</sequence>
<dbReference type="EMBL" id="NBNE01005685">
    <property type="protein sequence ID" value="OWZ03172.1"/>
    <property type="molecule type" value="Genomic_DNA"/>
</dbReference>
<evidence type="ECO:0000313" key="3">
    <source>
        <dbReference type="Proteomes" id="UP000198211"/>
    </source>
</evidence>
<evidence type="ECO:0000313" key="2">
    <source>
        <dbReference type="EMBL" id="OWZ03172.1"/>
    </source>
</evidence>
<proteinExistence type="predicted"/>
<reference evidence="3" key="1">
    <citation type="submission" date="2017-03" db="EMBL/GenBank/DDBJ databases">
        <title>Phytopthora megakarya and P. palmivora, two closely related causual agents of cacao black pod achieved similar genome size and gene model numbers by different mechanisms.</title>
        <authorList>
            <person name="Ali S."/>
            <person name="Shao J."/>
            <person name="Larry D.J."/>
            <person name="Kronmiller B."/>
            <person name="Shen D."/>
            <person name="Strem M.D."/>
            <person name="Melnick R.L."/>
            <person name="Guiltinan M.J."/>
            <person name="Tyler B.M."/>
            <person name="Meinhardt L.W."/>
            <person name="Bailey B.A."/>
        </authorList>
    </citation>
    <scope>NUCLEOTIDE SEQUENCE [LARGE SCALE GENOMIC DNA]</scope>
    <source>
        <strain evidence="3">zdho120</strain>
    </source>
</reference>
<name>A0A225VCW4_9STRA</name>